<dbReference type="PANTHER" id="PTHR37164">
    <property type="entry name" value="BACTERIOHEMERYTHRIN"/>
    <property type="match status" value="1"/>
</dbReference>
<dbReference type="CDD" id="cd12107">
    <property type="entry name" value="Hemerythrin"/>
    <property type="match status" value="1"/>
</dbReference>
<dbReference type="NCBIfam" id="NF033749">
    <property type="entry name" value="bact_hemeryth"/>
    <property type="match status" value="1"/>
</dbReference>
<gene>
    <name evidence="5" type="ORF">A3A78_02265</name>
</gene>
<dbReference type="InterPro" id="IPR012312">
    <property type="entry name" value="Hemerythrin-like"/>
</dbReference>
<dbReference type="InterPro" id="IPR035938">
    <property type="entry name" value="Hemerythrin-like_sf"/>
</dbReference>
<dbReference type="NCBIfam" id="TIGR02481">
    <property type="entry name" value="hemeryth_dom"/>
    <property type="match status" value="1"/>
</dbReference>
<dbReference type="InterPro" id="IPR012827">
    <property type="entry name" value="Hemerythrin_metal-bd"/>
</dbReference>
<evidence type="ECO:0000313" key="6">
    <source>
        <dbReference type="Proteomes" id="UP000176504"/>
    </source>
</evidence>
<dbReference type="AlphaFoldDB" id="A0A1F4VFA4"/>
<evidence type="ECO:0000256" key="3">
    <source>
        <dbReference type="ARBA" id="ARBA00023004"/>
    </source>
</evidence>
<evidence type="ECO:0000313" key="5">
    <source>
        <dbReference type="EMBL" id="OGC55839.1"/>
    </source>
</evidence>
<comment type="similarity">
    <text evidence="1">Belongs to the hemerythrin family.</text>
</comment>
<dbReference type="Proteomes" id="UP000176504">
    <property type="component" value="Unassembled WGS sequence"/>
</dbReference>
<name>A0A1F4VFA4_UNCKA</name>
<dbReference type="Pfam" id="PF01814">
    <property type="entry name" value="Hemerythrin"/>
    <property type="match status" value="1"/>
</dbReference>
<evidence type="ECO:0000259" key="4">
    <source>
        <dbReference type="Pfam" id="PF01814"/>
    </source>
</evidence>
<comment type="caution">
    <text evidence="5">The sequence shown here is derived from an EMBL/GenBank/DDBJ whole genome shotgun (WGS) entry which is preliminary data.</text>
</comment>
<sequence length="142" mass="16944">MAKLFKWDDKYSVKVPSLDEQHKHFFTLTNRILTMIEKRRNSELRESLIFLLVDLGNYALLHLDYEEDCMEKYRCSGCEDHPIAHAVYRDKVKQYLGQLKEESVDIYALAQEVAEFTQNWLSHHILRKDREYIDCLSPHNLP</sequence>
<accession>A0A1F4VFA4</accession>
<protein>
    <recommendedName>
        <fullName evidence="4">Hemerythrin-like domain-containing protein</fullName>
    </recommendedName>
</protein>
<dbReference type="InterPro" id="IPR050669">
    <property type="entry name" value="Hemerythrin"/>
</dbReference>
<keyword evidence="3" id="KW-0408">Iron</keyword>
<keyword evidence="2" id="KW-0479">Metal-binding</keyword>
<dbReference type="PANTHER" id="PTHR37164:SF1">
    <property type="entry name" value="BACTERIOHEMERYTHRIN"/>
    <property type="match status" value="1"/>
</dbReference>
<organism evidence="5 6">
    <name type="scientific">candidate division WWE3 bacterium RIFCSPLOWO2_01_FULL_41_18</name>
    <dbReference type="NCBI Taxonomy" id="1802625"/>
    <lineage>
        <taxon>Bacteria</taxon>
        <taxon>Katanobacteria</taxon>
    </lineage>
</organism>
<dbReference type="EMBL" id="MEVI01000001">
    <property type="protein sequence ID" value="OGC55839.1"/>
    <property type="molecule type" value="Genomic_DNA"/>
</dbReference>
<proteinExistence type="inferred from homology"/>
<reference evidence="5 6" key="1">
    <citation type="journal article" date="2016" name="Nat. Commun.">
        <title>Thousands of microbial genomes shed light on interconnected biogeochemical processes in an aquifer system.</title>
        <authorList>
            <person name="Anantharaman K."/>
            <person name="Brown C.T."/>
            <person name="Hug L.A."/>
            <person name="Sharon I."/>
            <person name="Castelle C.J."/>
            <person name="Probst A.J."/>
            <person name="Thomas B.C."/>
            <person name="Singh A."/>
            <person name="Wilkins M.J."/>
            <person name="Karaoz U."/>
            <person name="Brodie E.L."/>
            <person name="Williams K.H."/>
            <person name="Hubbard S.S."/>
            <person name="Banfield J.F."/>
        </authorList>
    </citation>
    <scope>NUCLEOTIDE SEQUENCE [LARGE SCALE GENOMIC DNA]</scope>
</reference>
<feature type="domain" description="Hemerythrin-like" evidence="4">
    <location>
        <begin position="17"/>
        <end position="134"/>
    </location>
</feature>
<dbReference type="Gene3D" id="1.20.120.50">
    <property type="entry name" value="Hemerythrin-like"/>
    <property type="match status" value="1"/>
</dbReference>
<evidence type="ECO:0000256" key="1">
    <source>
        <dbReference type="ARBA" id="ARBA00010587"/>
    </source>
</evidence>
<dbReference type="GO" id="GO:0046872">
    <property type="term" value="F:metal ion binding"/>
    <property type="evidence" value="ECO:0007669"/>
    <property type="project" value="UniProtKB-KW"/>
</dbReference>
<evidence type="ECO:0000256" key="2">
    <source>
        <dbReference type="ARBA" id="ARBA00022723"/>
    </source>
</evidence>
<dbReference type="SUPFAM" id="SSF47188">
    <property type="entry name" value="Hemerythrin-like"/>
    <property type="match status" value="1"/>
</dbReference>